<reference evidence="2 3" key="1">
    <citation type="submission" date="2019-04" db="EMBL/GenBank/DDBJ databases">
        <authorList>
            <consortium name="Wellcome Sanger Institute Data Sharing"/>
        </authorList>
    </citation>
    <scope>NUCLEOTIDE SEQUENCE [LARGE SCALE GENOMIC DNA]</scope>
</reference>
<dbReference type="Ensembl" id="ENSSFOT00015000545.2">
    <property type="protein sequence ID" value="ENSSFOP00015000517.1"/>
    <property type="gene ID" value="ENSSFOG00015000431.2"/>
</dbReference>
<reference evidence="2" key="2">
    <citation type="submission" date="2025-08" db="UniProtKB">
        <authorList>
            <consortium name="Ensembl"/>
        </authorList>
    </citation>
    <scope>IDENTIFICATION</scope>
</reference>
<reference evidence="2" key="3">
    <citation type="submission" date="2025-09" db="UniProtKB">
        <authorList>
            <consortium name="Ensembl"/>
        </authorList>
    </citation>
    <scope>IDENTIFICATION</scope>
</reference>
<proteinExistence type="predicted"/>
<dbReference type="Pfam" id="PF24094">
    <property type="entry name" value="DEATH_SH3BP4"/>
    <property type="match status" value="1"/>
</dbReference>
<organism evidence="2 3">
    <name type="scientific">Scleropages formosus</name>
    <name type="common">Asian bonytongue</name>
    <name type="synonym">Osteoglossum formosum</name>
    <dbReference type="NCBI Taxonomy" id="113540"/>
    <lineage>
        <taxon>Eukaryota</taxon>
        <taxon>Metazoa</taxon>
        <taxon>Chordata</taxon>
        <taxon>Craniata</taxon>
        <taxon>Vertebrata</taxon>
        <taxon>Euteleostomi</taxon>
        <taxon>Actinopterygii</taxon>
        <taxon>Neopterygii</taxon>
        <taxon>Teleostei</taxon>
        <taxon>Osteoglossocephala</taxon>
        <taxon>Osteoglossomorpha</taxon>
        <taxon>Osteoglossiformes</taxon>
        <taxon>Osteoglossidae</taxon>
        <taxon>Scleropages</taxon>
    </lineage>
</organism>
<name>A0A8C9QWN4_SCLFO</name>
<dbReference type="InterPro" id="IPR056183">
    <property type="entry name" value="DEATH_SH3BP4"/>
</dbReference>
<dbReference type="InterPro" id="IPR056181">
    <property type="entry name" value="SH3BP4_C"/>
</dbReference>
<evidence type="ECO:0000259" key="1">
    <source>
        <dbReference type="PROSITE" id="PS51145"/>
    </source>
</evidence>
<dbReference type="Pfam" id="PF23637">
    <property type="entry name" value="SH3BP4_C"/>
    <property type="match status" value="1"/>
</dbReference>
<dbReference type="OrthoDB" id="10000126at2759"/>
<evidence type="ECO:0000313" key="3">
    <source>
        <dbReference type="Proteomes" id="UP000694397"/>
    </source>
</evidence>
<dbReference type="AlphaFoldDB" id="A0A8C9QWN4"/>
<dbReference type="GO" id="GO:0005737">
    <property type="term" value="C:cytoplasm"/>
    <property type="evidence" value="ECO:0007669"/>
    <property type="project" value="TreeGrafter"/>
</dbReference>
<accession>A0A8C9QWN4</accession>
<protein>
    <submittedName>
        <fullName evidence="2">MET transcriptional regulator MACC1</fullName>
    </submittedName>
</protein>
<dbReference type="InterPro" id="IPR056182">
    <property type="entry name" value="UPA_SH3BP4"/>
</dbReference>
<dbReference type="GeneTree" id="ENSGT00390000013151"/>
<dbReference type="GeneID" id="108927332"/>
<dbReference type="PANTHER" id="PTHR15603:SF1">
    <property type="entry name" value="METASTASIS-ASSOCIATED IN COLON CANCER PROTEIN 1"/>
    <property type="match status" value="1"/>
</dbReference>
<dbReference type="PANTHER" id="PTHR15603">
    <property type="entry name" value="SH3 DOMAIN-CONTAINING PROTEIN"/>
    <property type="match status" value="1"/>
</dbReference>
<sequence length="847" mass="95376">MSAARTLSLHHSGSLLRSKSEGILIDMNDDRILDNFNDPCSSPQMTTKPEWPVVEPEVQKTHNTNPFWSRLCGSNPFLDDIVNTEKDGSKADASILNANTLAAFADNADSISTSSDEATFTRHLNSNKKSTKRSELCKSASDILDVKEGKTQRENFLSSSSDLLSPDFEWLKNDREAYKLAWLSHRQLTRSCLDLGHTSPGWAQTQATETQIICKIGHRGGSVQLPYSNISAHIPEGHVSPEEVQEIGLKAILDTPSGLCNDHLTTLGPLLEVTFSNLNVKECIFLEMKVAGEIKSDPLSQVMTKLVCLVSQKREGPFEKLKHCYTYNNTMQVKLEDLKPHLYVIAAAQATVLQPPVTSVWDYMDRHLTVGIYGPRHIHPSFKAFCVIFCHSEIPPKLLFSNIKKGDKNLPPLVLQLWGKQHFSLNGLKDLNVATAPMDSKFEIKTTDQIQEVKKEQLKMCQVVRLPLSLSKTSTGEVSNFNLVAYIKDSTGSLLTSFQVKSPSSIPQRSEKLMQKQLKTSKEKLGTESFPEEITAQIPRFQDKPINIKWYGVTLKSVYRQPRVEYLLEYFKGDTLALLSRHTVKSVGQSKVKEWYIGYLRGRVGLVHCKNIKLITKDQVIDFSDVAITTKVLLDNISLPFRKLTYMYSTIETLVTEAISNWKTFAEALGFSNLSLDKMTWRQAESESEKVAYILEKLKEDCHTEKNKKKFQHELIVGLLKMNSQDLVARLTQSTVILSTAVELGGRWRELAERLGKLSSGQIASYEAPHRGRGGEVSTQSMWKPAYDFLYTWSKGYGSNYKDLIQDLHLALDKMKVPVSRQWREITGVLVTVNCMEILSIVAFSNT</sequence>
<dbReference type="InterPro" id="IPR000906">
    <property type="entry name" value="ZU5_dom"/>
</dbReference>
<dbReference type="CDD" id="cd01670">
    <property type="entry name" value="Death"/>
    <property type="match status" value="1"/>
</dbReference>
<evidence type="ECO:0000313" key="2">
    <source>
        <dbReference type="Ensembl" id="ENSSFOP00015000517.1"/>
    </source>
</evidence>
<gene>
    <name evidence="2" type="primary">MACC1</name>
    <name evidence="2" type="synonym">macc1</name>
</gene>
<dbReference type="Pfam" id="PF23640">
    <property type="entry name" value="UPA_SH3BP4"/>
    <property type="match status" value="1"/>
</dbReference>
<dbReference type="Gene3D" id="2.60.220.30">
    <property type="match status" value="1"/>
</dbReference>
<dbReference type="PROSITE" id="PS51145">
    <property type="entry name" value="ZU5"/>
    <property type="match status" value="1"/>
</dbReference>
<keyword evidence="3" id="KW-1185">Reference proteome</keyword>
<dbReference type="Proteomes" id="UP000694397">
    <property type="component" value="Chromosome 18"/>
</dbReference>
<dbReference type="RefSeq" id="XP_029101727.1">
    <property type="nucleotide sequence ID" value="XM_029245894.1"/>
</dbReference>
<feature type="domain" description="ZU5" evidence="1">
    <location>
        <begin position="210"/>
        <end position="347"/>
    </location>
</feature>